<organism evidence="1">
    <name type="scientific">viral metagenome</name>
    <dbReference type="NCBI Taxonomy" id="1070528"/>
    <lineage>
        <taxon>unclassified sequences</taxon>
        <taxon>metagenomes</taxon>
        <taxon>organismal metagenomes</taxon>
    </lineage>
</organism>
<accession>A0A6C0HC59</accession>
<protein>
    <submittedName>
        <fullName evidence="1">Uncharacterized protein</fullName>
    </submittedName>
</protein>
<reference evidence="1" key="1">
    <citation type="journal article" date="2020" name="Nature">
        <title>Giant virus diversity and host interactions through global metagenomics.</title>
        <authorList>
            <person name="Schulz F."/>
            <person name="Roux S."/>
            <person name="Paez-Espino D."/>
            <person name="Jungbluth S."/>
            <person name="Walsh D.A."/>
            <person name="Denef V.J."/>
            <person name="McMahon K.D."/>
            <person name="Konstantinidis K.T."/>
            <person name="Eloe-Fadrosh E.A."/>
            <person name="Kyrpides N.C."/>
            <person name="Woyke T."/>
        </authorList>
    </citation>
    <scope>NUCLEOTIDE SEQUENCE</scope>
    <source>
        <strain evidence="1">GVMAG-M-3300023179-90</strain>
    </source>
</reference>
<sequence length="36" mass="4238">MSIFQKAIIKFYKKVKKPFSLIDALNTKKIRQNLLA</sequence>
<proteinExistence type="predicted"/>
<name>A0A6C0HC59_9ZZZZ</name>
<evidence type="ECO:0000313" key="1">
    <source>
        <dbReference type="EMBL" id="QHT77583.1"/>
    </source>
</evidence>
<dbReference type="EMBL" id="MN739920">
    <property type="protein sequence ID" value="QHT77583.1"/>
    <property type="molecule type" value="Genomic_DNA"/>
</dbReference>
<dbReference type="AlphaFoldDB" id="A0A6C0HC59"/>